<accession>A0AAV4SRJ4</accession>
<evidence type="ECO:0000313" key="1">
    <source>
        <dbReference type="EMBL" id="GIY35516.1"/>
    </source>
</evidence>
<keyword evidence="2" id="KW-1185">Reference proteome</keyword>
<protein>
    <submittedName>
        <fullName evidence="1">Uncharacterized protein</fullName>
    </submittedName>
</protein>
<reference evidence="1 2" key="1">
    <citation type="submission" date="2021-06" db="EMBL/GenBank/DDBJ databases">
        <title>Caerostris extrusa draft genome.</title>
        <authorList>
            <person name="Kono N."/>
            <person name="Arakawa K."/>
        </authorList>
    </citation>
    <scope>NUCLEOTIDE SEQUENCE [LARGE SCALE GENOMIC DNA]</scope>
</reference>
<organism evidence="1 2">
    <name type="scientific">Caerostris extrusa</name>
    <name type="common">Bark spider</name>
    <name type="synonym">Caerostris bankana</name>
    <dbReference type="NCBI Taxonomy" id="172846"/>
    <lineage>
        <taxon>Eukaryota</taxon>
        <taxon>Metazoa</taxon>
        <taxon>Ecdysozoa</taxon>
        <taxon>Arthropoda</taxon>
        <taxon>Chelicerata</taxon>
        <taxon>Arachnida</taxon>
        <taxon>Araneae</taxon>
        <taxon>Araneomorphae</taxon>
        <taxon>Entelegynae</taxon>
        <taxon>Araneoidea</taxon>
        <taxon>Araneidae</taxon>
        <taxon>Caerostris</taxon>
    </lineage>
</organism>
<gene>
    <name evidence="1" type="ORF">CEXT_1461</name>
</gene>
<comment type="caution">
    <text evidence="1">The sequence shown here is derived from an EMBL/GenBank/DDBJ whole genome shotgun (WGS) entry which is preliminary data.</text>
</comment>
<dbReference type="Proteomes" id="UP001054945">
    <property type="component" value="Unassembled WGS sequence"/>
</dbReference>
<sequence length="70" mass="7524">MSILINPPPDSSRNPKEWGELTNCCHTEVHKKEGQHFSLMHGLANALGANQTSSAFGDIWTGTSSAARST</sequence>
<dbReference type="EMBL" id="BPLR01009924">
    <property type="protein sequence ID" value="GIY35516.1"/>
    <property type="molecule type" value="Genomic_DNA"/>
</dbReference>
<name>A0AAV4SRJ4_CAEEX</name>
<dbReference type="AlphaFoldDB" id="A0AAV4SRJ4"/>
<evidence type="ECO:0000313" key="2">
    <source>
        <dbReference type="Proteomes" id="UP001054945"/>
    </source>
</evidence>
<proteinExistence type="predicted"/>